<name>A0ABN0YQV9_9ACTN</name>
<dbReference type="EMBL" id="BAAABX010000032">
    <property type="protein sequence ID" value="GAA0406241.1"/>
    <property type="molecule type" value="Genomic_DNA"/>
</dbReference>
<gene>
    <name evidence="1" type="ORF">GCM10010357_29000</name>
</gene>
<protein>
    <recommendedName>
        <fullName evidence="3">Head-to-tail stopper</fullName>
    </recommendedName>
</protein>
<keyword evidence="2" id="KW-1185">Reference proteome</keyword>
<comment type="caution">
    <text evidence="1">The sequence shown here is derived from an EMBL/GenBank/DDBJ whole genome shotgun (WGS) entry which is preliminary data.</text>
</comment>
<dbReference type="RefSeq" id="WP_344024036.1">
    <property type="nucleotide sequence ID" value="NZ_BAAABX010000032.1"/>
</dbReference>
<proteinExistence type="predicted"/>
<dbReference type="Proteomes" id="UP001500879">
    <property type="component" value="Unassembled WGS sequence"/>
</dbReference>
<evidence type="ECO:0008006" key="3">
    <source>
        <dbReference type="Google" id="ProtNLM"/>
    </source>
</evidence>
<accession>A0ABN0YQV9</accession>
<sequence>MIRFTDAIEVHAAPLVADAYTRSRDWSKSRLVWAGRGHVQPDRTFEARSPERDTSQERLLVYLPADVPVSAVDRVRYRGTWWEVDGEPMRWPHGALRHTRIRAWRVRN</sequence>
<evidence type="ECO:0000313" key="2">
    <source>
        <dbReference type="Proteomes" id="UP001500879"/>
    </source>
</evidence>
<reference evidence="1 2" key="1">
    <citation type="journal article" date="2019" name="Int. J. Syst. Evol. Microbiol.">
        <title>The Global Catalogue of Microorganisms (GCM) 10K type strain sequencing project: providing services to taxonomists for standard genome sequencing and annotation.</title>
        <authorList>
            <consortium name="The Broad Institute Genomics Platform"/>
            <consortium name="The Broad Institute Genome Sequencing Center for Infectious Disease"/>
            <person name="Wu L."/>
            <person name="Ma J."/>
        </authorList>
    </citation>
    <scope>NUCLEOTIDE SEQUENCE [LARGE SCALE GENOMIC DNA]</scope>
    <source>
        <strain evidence="1 2">JCM 4788</strain>
    </source>
</reference>
<evidence type="ECO:0000313" key="1">
    <source>
        <dbReference type="EMBL" id="GAA0406241.1"/>
    </source>
</evidence>
<organism evidence="1 2">
    <name type="scientific">Streptomyces luteireticuli</name>
    <dbReference type="NCBI Taxonomy" id="173858"/>
    <lineage>
        <taxon>Bacteria</taxon>
        <taxon>Bacillati</taxon>
        <taxon>Actinomycetota</taxon>
        <taxon>Actinomycetes</taxon>
        <taxon>Kitasatosporales</taxon>
        <taxon>Streptomycetaceae</taxon>
        <taxon>Streptomyces</taxon>
    </lineage>
</organism>